<feature type="non-terminal residue" evidence="1">
    <location>
        <position position="1"/>
    </location>
</feature>
<comment type="caution">
    <text evidence="1">The sequence shown here is derived from an EMBL/GenBank/DDBJ whole genome shotgun (WGS) entry which is preliminary data.</text>
</comment>
<dbReference type="AlphaFoldDB" id="A0A0M0KA83"/>
<dbReference type="Proteomes" id="UP000037460">
    <property type="component" value="Unassembled WGS sequence"/>
</dbReference>
<evidence type="ECO:0000313" key="1">
    <source>
        <dbReference type="EMBL" id="KOO35328.1"/>
    </source>
</evidence>
<name>A0A0M0KA83_9EUKA</name>
<dbReference type="InterPro" id="IPR046733">
    <property type="entry name" value="DUF6625"/>
</dbReference>
<keyword evidence="2" id="KW-1185">Reference proteome</keyword>
<dbReference type="OrthoDB" id="10596841at2759"/>
<gene>
    <name evidence="1" type="ORF">Ctob_009752</name>
</gene>
<dbReference type="EMBL" id="JWZX01000910">
    <property type="protein sequence ID" value="KOO35328.1"/>
    <property type="molecule type" value="Genomic_DNA"/>
</dbReference>
<dbReference type="Pfam" id="PF20330">
    <property type="entry name" value="DUF6625"/>
    <property type="match status" value="1"/>
</dbReference>
<organism evidence="1 2">
    <name type="scientific">Chrysochromulina tobinii</name>
    <dbReference type="NCBI Taxonomy" id="1460289"/>
    <lineage>
        <taxon>Eukaryota</taxon>
        <taxon>Haptista</taxon>
        <taxon>Haptophyta</taxon>
        <taxon>Prymnesiophyceae</taxon>
        <taxon>Prymnesiales</taxon>
        <taxon>Chrysochromulinaceae</taxon>
        <taxon>Chrysochromulina</taxon>
    </lineage>
</organism>
<sequence length="570" mass="62062">SRACGRADGSACWQSCCGPNGEVRTRKPRPPPKHSVCLFVLRWGDWPPWAPLLLRTMELNPTIRFLLMGDAAPSAASWPSNCAFHHVSLRMLLQRARSALGAAPSSLPVAGSASKVSDLKPMLAHLYPELLQGCDFWGWMQEDQLLGDLRAFLDEPLLTNHDVISPLPAPLWHAGPFMVLRHTKPIDALYRRSTQWRTVLAAPAYLAFDEWWGASLKDHMPKVVEREAAAGRLRAYSAQPETDAKVWLVDDYIYAAPESTGPNAMGAVMGASSSGAAAANGYHGAHHGATAANGYHGAHHGATAANGYHGAHHGATAANGYHGQRPTPAVHGRGARWVGSALDTARGVAKEDDPFRTQRWYDETLLFSWRRGEDGVGRLWAGPGSDATRTLWDAEQGQRAVLHLMASKRLPAFSALRNTEHLRSMAAHALEFHVTKHGLWIKTSRLGKSHTWFAGGMGSAHLLLRSADVRRAMSQMMLLGKPTPDTTRRYARRMERLLPCAHAARRDDGKRPLRACAECQGEGGASSARARHAAFSSTKPLTKPCDVINVSAVLPPLCRRTLCAVSAALQ</sequence>
<reference evidence="2" key="1">
    <citation type="journal article" date="2015" name="PLoS Genet.">
        <title>Genome Sequence and Transcriptome Analyses of Chrysochromulina tobin: Metabolic Tools for Enhanced Algal Fitness in the Prominent Order Prymnesiales (Haptophyceae).</title>
        <authorList>
            <person name="Hovde B.T."/>
            <person name="Deodato C.R."/>
            <person name="Hunsperger H.M."/>
            <person name="Ryken S.A."/>
            <person name="Yost W."/>
            <person name="Jha R.K."/>
            <person name="Patterson J."/>
            <person name="Monnat R.J. Jr."/>
            <person name="Barlow S.B."/>
            <person name="Starkenburg S.R."/>
            <person name="Cattolico R.A."/>
        </authorList>
    </citation>
    <scope>NUCLEOTIDE SEQUENCE</scope>
    <source>
        <strain evidence="2">CCMP291</strain>
    </source>
</reference>
<proteinExistence type="predicted"/>
<protein>
    <submittedName>
        <fullName evidence="1">Uncharacterized protein</fullName>
    </submittedName>
</protein>
<evidence type="ECO:0000313" key="2">
    <source>
        <dbReference type="Proteomes" id="UP000037460"/>
    </source>
</evidence>
<accession>A0A0M0KA83</accession>